<evidence type="ECO:0000256" key="1">
    <source>
        <dbReference type="SAM" id="SignalP"/>
    </source>
</evidence>
<accession>A0A4U6VE60</accession>
<evidence type="ECO:0000313" key="2">
    <source>
        <dbReference type="EMBL" id="TKW27638.1"/>
    </source>
</evidence>
<reference evidence="2" key="1">
    <citation type="submission" date="2019-03" db="EMBL/GenBank/DDBJ databases">
        <title>WGS assembly of Setaria viridis.</title>
        <authorList>
            <person name="Huang P."/>
            <person name="Jenkins J."/>
            <person name="Grimwood J."/>
            <person name="Barry K."/>
            <person name="Healey A."/>
            <person name="Mamidi S."/>
            <person name="Sreedasyam A."/>
            <person name="Shu S."/>
            <person name="Feldman M."/>
            <person name="Wu J."/>
            <person name="Yu Y."/>
            <person name="Chen C."/>
            <person name="Johnson J."/>
            <person name="Rokhsar D."/>
            <person name="Baxter I."/>
            <person name="Schmutz J."/>
            <person name="Brutnell T."/>
            <person name="Kellogg E."/>
        </authorList>
    </citation>
    <scope>NUCLEOTIDE SEQUENCE [LARGE SCALE GENOMIC DNA]</scope>
</reference>
<proteinExistence type="predicted"/>
<feature type="signal peptide" evidence="1">
    <location>
        <begin position="1"/>
        <end position="20"/>
    </location>
</feature>
<dbReference type="Gramene" id="TKW27638">
    <property type="protein sequence ID" value="TKW27638"/>
    <property type="gene ID" value="SEVIR_3G270450v2"/>
</dbReference>
<evidence type="ECO:0008006" key="4">
    <source>
        <dbReference type="Google" id="ProtNLM"/>
    </source>
</evidence>
<keyword evidence="3" id="KW-1185">Reference proteome</keyword>
<dbReference type="EMBL" id="CM016554">
    <property type="protein sequence ID" value="TKW27638.1"/>
    <property type="molecule type" value="Genomic_DNA"/>
</dbReference>
<evidence type="ECO:0000313" key="3">
    <source>
        <dbReference type="Proteomes" id="UP000298652"/>
    </source>
</evidence>
<dbReference type="AlphaFoldDB" id="A0A4U6VE60"/>
<feature type="chain" id="PRO_5020277749" description="Secreted protein" evidence="1">
    <location>
        <begin position="21"/>
        <end position="71"/>
    </location>
</feature>
<sequence>MVHAAIAWSWLPWVFCLCGSQVTPCPIRGSLDGRQPPAESDGGATWKVPPYPQFFCLCGREKATCPVTVAA</sequence>
<keyword evidence="1" id="KW-0732">Signal</keyword>
<protein>
    <recommendedName>
        <fullName evidence="4">Secreted protein</fullName>
    </recommendedName>
</protein>
<gene>
    <name evidence="2" type="ORF">SEVIR_3G270450v2</name>
</gene>
<dbReference type="Proteomes" id="UP000298652">
    <property type="component" value="Chromosome 3"/>
</dbReference>
<organism evidence="2 3">
    <name type="scientific">Setaria viridis</name>
    <name type="common">Green bristlegrass</name>
    <name type="synonym">Setaria italica subsp. viridis</name>
    <dbReference type="NCBI Taxonomy" id="4556"/>
    <lineage>
        <taxon>Eukaryota</taxon>
        <taxon>Viridiplantae</taxon>
        <taxon>Streptophyta</taxon>
        <taxon>Embryophyta</taxon>
        <taxon>Tracheophyta</taxon>
        <taxon>Spermatophyta</taxon>
        <taxon>Magnoliopsida</taxon>
        <taxon>Liliopsida</taxon>
        <taxon>Poales</taxon>
        <taxon>Poaceae</taxon>
        <taxon>PACMAD clade</taxon>
        <taxon>Panicoideae</taxon>
        <taxon>Panicodae</taxon>
        <taxon>Paniceae</taxon>
        <taxon>Cenchrinae</taxon>
        <taxon>Setaria</taxon>
    </lineage>
</organism>
<name>A0A4U6VE60_SETVI</name>